<feature type="compositionally biased region" description="Basic residues" evidence="1">
    <location>
        <begin position="1"/>
        <end position="14"/>
    </location>
</feature>
<feature type="region of interest" description="Disordered" evidence="1">
    <location>
        <begin position="1"/>
        <end position="23"/>
    </location>
</feature>
<reference evidence="3" key="1">
    <citation type="journal article" date="2011" name="PLoS Genet.">
        <title>Genomic analysis of the necrotrophic fungal pathogens Sclerotinia sclerotiorum and Botrytis cinerea.</title>
        <authorList>
            <person name="Amselem J."/>
            <person name="Cuomo C.A."/>
            <person name="van Kan J.A."/>
            <person name="Viaud M."/>
            <person name="Benito E.P."/>
            <person name="Couloux A."/>
            <person name="Coutinho P.M."/>
            <person name="de Vries R.P."/>
            <person name="Dyer P.S."/>
            <person name="Fillinger S."/>
            <person name="Fournier E."/>
            <person name="Gout L."/>
            <person name="Hahn M."/>
            <person name="Kohn L."/>
            <person name="Lapalu N."/>
            <person name="Plummer K.M."/>
            <person name="Pradier J.M."/>
            <person name="Quevillon E."/>
            <person name="Sharon A."/>
            <person name="Simon A."/>
            <person name="ten Have A."/>
            <person name="Tudzynski B."/>
            <person name="Tudzynski P."/>
            <person name="Wincker P."/>
            <person name="Andrew M."/>
            <person name="Anthouard V."/>
            <person name="Beever R.E."/>
            <person name="Beffa R."/>
            <person name="Benoit I."/>
            <person name="Bouzid O."/>
            <person name="Brault B."/>
            <person name="Chen Z."/>
            <person name="Choquer M."/>
            <person name="Collemare J."/>
            <person name="Cotton P."/>
            <person name="Danchin E.G."/>
            <person name="Da Silva C."/>
            <person name="Gautier A."/>
            <person name="Giraud C."/>
            <person name="Giraud T."/>
            <person name="Gonzalez C."/>
            <person name="Grossetete S."/>
            <person name="Guldener U."/>
            <person name="Henrissat B."/>
            <person name="Howlett B.J."/>
            <person name="Kodira C."/>
            <person name="Kretschmer M."/>
            <person name="Lappartient A."/>
            <person name="Leroch M."/>
            <person name="Levis C."/>
            <person name="Mauceli E."/>
            <person name="Neuveglise C."/>
            <person name="Oeser B."/>
            <person name="Pearson M."/>
            <person name="Poulain J."/>
            <person name="Poussereau N."/>
            <person name="Quesneville H."/>
            <person name="Rascle C."/>
            <person name="Schumacher J."/>
            <person name="Segurens B."/>
            <person name="Sexton A."/>
            <person name="Silva E."/>
            <person name="Sirven C."/>
            <person name="Soanes D.M."/>
            <person name="Talbot N.J."/>
            <person name="Templeton M."/>
            <person name="Yandava C."/>
            <person name="Yarden O."/>
            <person name="Zeng Q."/>
            <person name="Rollins J.A."/>
            <person name="Lebrun M.H."/>
            <person name="Dickman M."/>
        </authorList>
    </citation>
    <scope>NUCLEOTIDE SEQUENCE [LARGE SCALE GENOMIC DNA]</scope>
    <source>
        <strain evidence="3">T4</strain>
    </source>
</reference>
<proteinExistence type="predicted"/>
<dbReference type="Proteomes" id="UP000008177">
    <property type="component" value="Unplaced contigs"/>
</dbReference>
<name>G2XZX3_BOTF4</name>
<sequence length="96" mass="10745">MALQMKKKLQRMHSNRNANGTNKYASMTTDEIGMVFGTHGIIGVNRLSNNHVRFLGQATNGTSEDPPCFDLQWYISRGCSVSEALNANRNSKKNNR</sequence>
<evidence type="ECO:0000256" key="1">
    <source>
        <dbReference type="SAM" id="MobiDB-lite"/>
    </source>
</evidence>
<dbReference type="HOGENOM" id="CLU_2359452_0_0_1"/>
<dbReference type="AlphaFoldDB" id="G2XZX3"/>
<gene>
    <name evidence="2" type="ORF">BofuT4_uP050280.1</name>
</gene>
<organism evidence="2 3">
    <name type="scientific">Botryotinia fuckeliana (strain T4)</name>
    <name type="common">Noble rot fungus</name>
    <name type="synonym">Botrytis cinerea</name>
    <dbReference type="NCBI Taxonomy" id="999810"/>
    <lineage>
        <taxon>Eukaryota</taxon>
        <taxon>Fungi</taxon>
        <taxon>Dikarya</taxon>
        <taxon>Ascomycota</taxon>
        <taxon>Pezizomycotina</taxon>
        <taxon>Leotiomycetes</taxon>
        <taxon>Helotiales</taxon>
        <taxon>Sclerotiniaceae</taxon>
        <taxon>Botrytis</taxon>
    </lineage>
</organism>
<protein>
    <submittedName>
        <fullName evidence="2">Uncharacterized protein</fullName>
    </submittedName>
</protein>
<evidence type="ECO:0000313" key="3">
    <source>
        <dbReference type="Proteomes" id="UP000008177"/>
    </source>
</evidence>
<accession>G2XZX3</accession>
<dbReference type="InParanoid" id="G2XZX3"/>
<dbReference type="EMBL" id="FQ790278">
    <property type="protein sequence ID" value="CCD46010.1"/>
    <property type="molecule type" value="Genomic_DNA"/>
</dbReference>
<evidence type="ECO:0000313" key="2">
    <source>
        <dbReference type="EMBL" id="CCD46010.1"/>
    </source>
</evidence>